<organism evidence="3 4">
    <name type="scientific">Eutypa lata (strain UCR-EL1)</name>
    <name type="common">Grapevine dieback disease fungus</name>
    <name type="synonym">Eutypa armeniacae</name>
    <dbReference type="NCBI Taxonomy" id="1287681"/>
    <lineage>
        <taxon>Eukaryota</taxon>
        <taxon>Fungi</taxon>
        <taxon>Dikarya</taxon>
        <taxon>Ascomycota</taxon>
        <taxon>Pezizomycotina</taxon>
        <taxon>Sordariomycetes</taxon>
        <taxon>Xylariomycetidae</taxon>
        <taxon>Xylariales</taxon>
        <taxon>Diatrypaceae</taxon>
        <taxon>Eutypa</taxon>
    </lineage>
</organism>
<dbReference type="PANTHER" id="PTHR42678">
    <property type="entry name" value="AMIDASE"/>
    <property type="match status" value="1"/>
</dbReference>
<dbReference type="Gene3D" id="3.90.1300.10">
    <property type="entry name" value="Amidase signature (AS) domain"/>
    <property type="match status" value="1"/>
</dbReference>
<dbReference type="AlphaFoldDB" id="M7STK9"/>
<dbReference type="EMBL" id="KB706405">
    <property type="protein sequence ID" value="EMR67587.1"/>
    <property type="molecule type" value="Genomic_DNA"/>
</dbReference>
<dbReference type="eggNOG" id="KOG1211">
    <property type="taxonomic scope" value="Eukaryota"/>
</dbReference>
<evidence type="ECO:0000313" key="4">
    <source>
        <dbReference type="Proteomes" id="UP000012174"/>
    </source>
</evidence>
<proteinExistence type="predicted"/>
<sequence>MRLLSITAAVSVSGIIVGVGASLPLCKGVKIEDATLRTLQQWMGDGKLTSQGLVTCYLARIEQTNKYLHSVSEVNPDALAIATAMDEERAAGQVRSPMHGIPFFTKDNIYTDDKHNTSEGTLVLLGGKFVSEATIVRRIRVAGGVLLGHTTMSEAADHRATSSYASGYSSRTGQTRNPYNFTQPTAGSSYGSVVAVRTNQVAVALGTETYGSLVHPSAQLGLYTIKSTPGLFSRYGIVTGSYWHDTPGGLARSMSDVALMMDIMSGPDRHDNLTFDAMGHYPENGYSSQIVGKDALRGMKLGLPWDPYWSTIGHINAPGVREQYEKSIQELKDAGAEIYNITKSPFVGVAGKYGTGQPTDIPPEFNHVVVFNTLLAVGYGEWLENWSFPEGDERRGMSTLAEMAEWNRSFYDGGVKTNGTQGTDFWTAFGEVRTTSRRAIDNAHAYVLEDGTVVALDGILMPNGRGGNRGNACAPVPSFAGYPIAAVPVGQDGFSTPFGLCVYGRQYGEAKLVKVASAMEDLFRWNEKPHWHNYDTAEGPWELPWPGYSCSDESLDRQACEPEPEDSS</sequence>
<dbReference type="KEGG" id="ela:UCREL1_5406"/>
<dbReference type="OrthoDB" id="566138at2759"/>
<dbReference type="Proteomes" id="UP000012174">
    <property type="component" value="Unassembled WGS sequence"/>
</dbReference>
<dbReference type="InterPro" id="IPR023631">
    <property type="entry name" value="Amidase_dom"/>
</dbReference>
<evidence type="ECO:0000256" key="1">
    <source>
        <dbReference type="SAM" id="MobiDB-lite"/>
    </source>
</evidence>
<reference evidence="4" key="1">
    <citation type="journal article" date="2013" name="Genome Announc.">
        <title>Draft genome sequence of the grapevine dieback fungus Eutypa lata UCR-EL1.</title>
        <authorList>
            <person name="Blanco-Ulate B."/>
            <person name="Rolshausen P.E."/>
            <person name="Cantu D."/>
        </authorList>
    </citation>
    <scope>NUCLEOTIDE SEQUENCE [LARGE SCALE GENOMIC DNA]</scope>
    <source>
        <strain evidence="4">UCR-EL1</strain>
    </source>
</reference>
<feature type="compositionally biased region" description="Polar residues" evidence="1">
    <location>
        <begin position="161"/>
        <end position="181"/>
    </location>
</feature>
<evidence type="ECO:0000259" key="2">
    <source>
        <dbReference type="Pfam" id="PF01425"/>
    </source>
</evidence>
<gene>
    <name evidence="3" type="ORF">UCREL1_5406</name>
</gene>
<dbReference type="InterPro" id="IPR036928">
    <property type="entry name" value="AS_sf"/>
</dbReference>
<keyword evidence="4" id="KW-1185">Reference proteome</keyword>
<name>M7STK9_EUTLA</name>
<feature type="region of interest" description="Disordered" evidence="1">
    <location>
        <begin position="158"/>
        <end position="181"/>
    </location>
</feature>
<evidence type="ECO:0000313" key="3">
    <source>
        <dbReference type="EMBL" id="EMR67587.1"/>
    </source>
</evidence>
<accession>M7STK9</accession>
<dbReference type="HOGENOM" id="CLU_009600_14_4_1"/>
<dbReference type="STRING" id="1287681.M7STK9"/>
<dbReference type="PANTHER" id="PTHR42678:SF37">
    <property type="entry name" value="AMIDASE C869.01-RELATED"/>
    <property type="match status" value="1"/>
</dbReference>
<dbReference type="Pfam" id="PF01425">
    <property type="entry name" value="Amidase"/>
    <property type="match status" value="1"/>
</dbReference>
<dbReference type="OMA" id="GHTTMSE"/>
<dbReference type="SUPFAM" id="SSF75304">
    <property type="entry name" value="Amidase signature (AS) enzymes"/>
    <property type="match status" value="1"/>
</dbReference>
<protein>
    <submittedName>
        <fullName evidence="3">Putative amidase family protein</fullName>
    </submittedName>
</protein>
<feature type="domain" description="Amidase" evidence="2">
    <location>
        <begin position="53"/>
        <end position="342"/>
    </location>
</feature>